<proteinExistence type="predicted"/>
<protein>
    <submittedName>
        <fullName evidence="2">HTH_Tnp_Tc3_2 domain-containing protein</fullName>
    </submittedName>
</protein>
<comment type="caution">
    <text evidence="2">The sequence shown here is derived from an EMBL/GenBank/DDBJ whole genome shotgun (WGS) entry which is preliminary data.</text>
</comment>
<name>A0A8X6WKF7_TRICX</name>
<comment type="subcellular location">
    <subcellularLocation>
        <location evidence="1">Nucleus</location>
    </subcellularLocation>
</comment>
<dbReference type="GO" id="GO:0005634">
    <property type="term" value="C:nucleus"/>
    <property type="evidence" value="ECO:0007669"/>
    <property type="project" value="UniProtKB-SubCell"/>
</dbReference>
<dbReference type="Proteomes" id="UP000887159">
    <property type="component" value="Unassembled WGS sequence"/>
</dbReference>
<dbReference type="EMBL" id="BMAU01021436">
    <property type="protein sequence ID" value="GFY36385.1"/>
    <property type="molecule type" value="Genomic_DNA"/>
</dbReference>
<sequence length="131" mass="15412">MSRRRIRAHYEQLSEFERGRIIGLKEGGWANRRITRHMGRSDAAIRRCWQEWVDSGRFQRHDGSGWPRATADQEDRLIVRSAVTVLDSSLSTLRCTTRTRVSTMNIHIRLIQRNLCSYRPLRHLPFTPAHC</sequence>
<accession>A0A8X6WKF7</accession>
<gene>
    <name evidence="2" type="primary">X975_07143</name>
    <name evidence="2" type="ORF">TNCV_3450881</name>
</gene>
<reference evidence="2" key="1">
    <citation type="submission" date="2020-08" db="EMBL/GenBank/DDBJ databases">
        <title>Multicomponent nature underlies the extraordinary mechanical properties of spider dragline silk.</title>
        <authorList>
            <person name="Kono N."/>
            <person name="Nakamura H."/>
            <person name="Mori M."/>
            <person name="Yoshida Y."/>
            <person name="Ohtoshi R."/>
            <person name="Malay A.D."/>
            <person name="Moran D.A.P."/>
            <person name="Tomita M."/>
            <person name="Numata K."/>
            <person name="Arakawa K."/>
        </authorList>
    </citation>
    <scope>NUCLEOTIDE SEQUENCE</scope>
</reference>
<dbReference type="SUPFAM" id="SSF46689">
    <property type="entry name" value="Homeodomain-like"/>
    <property type="match status" value="1"/>
</dbReference>
<organism evidence="2 3">
    <name type="scientific">Trichonephila clavipes</name>
    <name type="common">Golden silk orbweaver</name>
    <name type="synonym">Nephila clavipes</name>
    <dbReference type="NCBI Taxonomy" id="2585209"/>
    <lineage>
        <taxon>Eukaryota</taxon>
        <taxon>Metazoa</taxon>
        <taxon>Ecdysozoa</taxon>
        <taxon>Arthropoda</taxon>
        <taxon>Chelicerata</taxon>
        <taxon>Arachnida</taxon>
        <taxon>Araneae</taxon>
        <taxon>Araneomorphae</taxon>
        <taxon>Entelegynae</taxon>
        <taxon>Araneoidea</taxon>
        <taxon>Nephilidae</taxon>
        <taxon>Trichonephila</taxon>
    </lineage>
</organism>
<dbReference type="Gene3D" id="1.10.10.60">
    <property type="entry name" value="Homeodomain-like"/>
    <property type="match status" value="1"/>
</dbReference>
<evidence type="ECO:0000313" key="3">
    <source>
        <dbReference type="Proteomes" id="UP000887159"/>
    </source>
</evidence>
<dbReference type="InterPro" id="IPR009057">
    <property type="entry name" value="Homeodomain-like_sf"/>
</dbReference>
<evidence type="ECO:0000313" key="2">
    <source>
        <dbReference type="EMBL" id="GFY36385.1"/>
    </source>
</evidence>
<dbReference type="AlphaFoldDB" id="A0A8X6WKF7"/>
<keyword evidence="3" id="KW-1185">Reference proteome</keyword>
<evidence type="ECO:0000256" key="1">
    <source>
        <dbReference type="ARBA" id="ARBA00004123"/>
    </source>
</evidence>